<sequence length="172" mass="17946">MTYSLKALAASTALTAAIALPASADTIAEVASDASQFSTLVAAVGAADLTATLGDEGPFTVLAPNDEAFAKLPEGTVEMLLMPENKDQLVEILSYHVIPGYVHGGTITAAELDETDEEPLVFQTVQGQAIAFTESEIDNLPMVNDNAMIVALDIEASNGLIHEIDTVLMPEG</sequence>
<dbReference type="SMART" id="SM00554">
    <property type="entry name" value="FAS1"/>
    <property type="match status" value="1"/>
</dbReference>
<dbReference type="PANTHER" id="PTHR10900">
    <property type="entry name" value="PERIOSTIN-RELATED"/>
    <property type="match status" value="1"/>
</dbReference>
<dbReference type="PROSITE" id="PS50213">
    <property type="entry name" value="FAS1"/>
    <property type="match status" value="1"/>
</dbReference>
<dbReference type="SUPFAM" id="SSF82153">
    <property type="entry name" value="FAS1 domain"/>
    <property type="match status" value="1"/>
</dbReference>
<accession>A0A2R8A646</accession>
<evidence type="ECO:0000259" key="2">
    <source>
        <dbReference type="PROSITE" id="PS50213"/>
    </source>
</evidence>
<dbReference type="AlphaFoldDB" id="A0A2R8A646"/>
<name>A0A2R8A646_9RHOB</name>
<keyword evidence="1" id="KW-0732">Signal</keyword>
<dbReference type="InterPro" id="IPR036378">
    <property type="entry name" value="FAS1_dom_sf"/>
</dbReference>
<reference evidence="3 4" key="1">
    <citation type="submission" date="2018-03" db="EMBL/GenBank/DDBJ databases">
        <authorList>
            <person name="Keele B.F."/>
        </authorList>
    </citation>
    <scope>NUCLEOTIDE SEQUENCE [LARGE SCALE GENOMIC DNA]</scope>
    <source>
        <strain evidence="3 4">CeCT 8812</strain>
    </source>
</reference>
<feature type="signal peptide" evidence="1">
    <location>
        <begin position="1"/>
        <end position="24"/>
    </location>
</feature>
<dbReference type="Pfam" id="PF02469">
    <property type="entry name" value="Fasciclin"/>
    <property type="match status" value="1"/>
</dbReference>
<gene>
    <name evidence="3" type="ORF">POI8812_00001</name>
</gene>
<evidence type="ECO:0000313" key="3">
    <source>
        <dbReference type="EMBL" id="SPF27709.1"/>
    </source>
</evidence>
<evidence type="ECO:0000256" key="1">
    <source>
        <dbReference type="SAM" id="SignalP"/>
    </source>
</evidence>
<dbReference type="InterPro" id="IPR000782">
    <property type="entry name" value="FAS1_domain"/>
</dbReference>
<protein>
    <submittedName>
        <fullName evidence="3">Immunogenic protein MPB70</fullName>
    </submittedName>
</protein>
<dbReference type="FunFam" id="2.30.180.10:FF:000014">
    <property type="entry name" value="Stabilin 1"/>
    <property type="match status" value="1"/>
</dbReference>
<dbReference type="RefSeq" id="WP_108780494.1">
    <property type="nucleotide sequence ID" value="NZ_OMKW01000001.1"/>
</dbReference>
<proteinExistence type="predicted"/>
<evidence type="ECO:0000313" key="4">
    <source>
        <dbReference type="Proteomes" id="UP000244932"/>
    </source>
</evidence>
<feature type="chain" id="PRO_5015328695" evidence="1">
    <location>
        <begin position="25"/>
        <end position="172"/>
    </location>
</feature>
<dbReference type="GO" id="GO:0005615">
    <property type="term" value="C:extracellular space"/>
    <property type="evidence" value="ECO:0007669"/>
    <property type="project" value="TreeGrafter"/>
</dbReference>
<dbReference type="EMBL" id="OMKW01000001">
    <property type="protein sequence ID" value="SPF27709.1"/>
    <property type="molecule type" value="Genomic_DNA"/>
</dbReference>
<dbReference type="PANTHER" id="PTHR10900:SF77">
    <property type="entry name" value="FI19380P1"/>
    <property type="match status" value="1"/>
</dbReference>
<dbReference type="InterPro" id="IPR050904">
    <property type="entry name" value="Adhesion/Biosynth-related"/>
</dbReference>
<keyword evidence="4" id="KW-1185">Reference proteome</keyword>
<dbReference type="Gene3D" id="2.30.180.10">
    <property type="entry name" value="FAS1 domain"/>
    <property type="match status" value="1"/>
</dbReference>
<dbReference type="OrthoDB" id="9800666at2"/>
<feature type="domain" description="FAS1" evidence="2">
    <location>
        <begin position="24"/>
        <end position="168"/>
    </location>
</feature>
<organism evidence="3 4">
    <name type="scientific">Pontivivens insulae</name>
    <dbReference type="NCBI Taxonomy" id="1639689"/>
    <lineage>
        <taxon>Bacteria</taxon>
        <taxon>Pseudomonadati</taxon>
        <taxon>Pseudomonadota</taxon>
        <taxon>Alphaproteobacteria</taxon>
        <taxon>Rhodobacterales</taxon>
        <taxon>Paracoccaceae</taxon>
        <taxon>Pontivivens</taxon>
    </lineage>
</organism>
<dbReference type="Proteomes" id="UP000244932">
    <property type="component" value="Unassembled WGS sequence"/>
</dbReference>